<comment type="caution">
    <text evidence="2">The sequence shown here is derived from an EMBL/GenBank/DDBJ whole genome shotgun (WGS) entry which is preliminary data.</text>
</comment>
<protein>
    <submittedName>
        <fullName evidence="2">Uncharacterized protein</fullName>
    </submittedName>
</protein>
<accession>A0ABD1DM44</accession>
<evidence type="ECO:0000313" key="3">
    <source>
        <dbReference type="Proteomes" id="UP001562425"/>
    </source>
</evidence>
<evidence type="ECO:0000313" key="2">
    <source>
        <dbReference type="EMBL" id="KAL1400740.1"/>
    </source>
</evidence>
<name>A0ABD1DM44_CULPP</name>
<gene>
    <name evidence="2" type="ORF">pipiens_007179</name>
</gene>
<dbReference type="Proteomes" id="UP001562425">
    <property type="component" value="Unassembled WGS sequence"/>
</dbReference>
<feature type="region of interest" description="Disordered" evidence="1">
    <location>
        <begin position="102"/>
        <end position="132"/>
    </location>
</feature>
<organism evidence="2 3">
    <name type="scientific">Culex pipiens pipiens</name>
    <name type="common">Northern house mosquito</name>
    <dbReference type="NCBI Taxonomy" id="38569"/>
    <lineage>
        <taxon>Eukaryota</taxon>
        <taxon>Metazoa</taxon>
        <taxon>Ecdysozoa</taxon>
        <taxon>Arthropoda</taxon>
        <taxon>Hexapoda</taxon>
        <taxon>Insecta</taxon>
        <taxon>Pterygota</taxon>
        <taxon>Neoptera</taxon>
        <taxon>Endopterygota</taxon>
        <taxon>Diptera</taxon>
        <taxon>Nematocera</taxon>
        <taxon>Culicoidea</taxon>
        <taxon>Culicidae</taxon>
        <taxon>Culicinae</taxon>
        <taxon>Culicini</taxon>
        <taxon>Culex</taxon>
        <taxon>Culex</taxon>
    </lineage>
</organism>
<dbReference type="AlphaFoldDB" id="A0ABD1DM44"/>
<sequence length="175" mass="20718">MDPNDKHCQMPISIECQQDPDGQFSEHWDASNHFKKSPKFWWTNMRQTPDFCVFCGEVWMDAPRRASFRWHILREETDNKNVKEPSRQLFKYCTTSLLARSRQPSSFNGSKKAVTRSGSNKQDVKARGQLGSSIRRQCRRHQLVHWLNDQRLLGDHRGRIKDRDLLQRKQPKRAP</sequence>
<reference evidence="2 3" key="1">
    <citation type="submission" date="2024-05" db="EMBL/GenBank/DDBJ databases">
        <title>Culex pipiens pipiens assembly and annotation.</title>
        <authorList>
            <person name="Alout H."/>
            <person name="Durand T."/>
        </authorList>
    </citation>
    <scope>NUCLEOTIDE SEQUENCE [LARGE SCALE GENOMIC DNA]</scope>
    <source>
        <strain evidence="2">HA-2024</strain>
        <tissue evidence="2">Whole body</tissue>
    </source>
</reference>
<keyword evidence="3" id="KW-1185">Reference proteome</keyword>
<evidence type="ECO:0000256" key="1">
    <source>
        <dbReference type="SAM" id="MobiDB-lite"/>
    </source>
</evidence>
<proteinExistence type="predicted"/>
<dbReference type="EMBL" id="JBEHCU010005146">
    <property type="protein sequence ID" value="KAL1400740.1"/>
    <property type="molecule type" value="Genomic_DNA"/>
</dbReference>